<dbReference type="PROSITE" id="PS50011">
    <property type="entry name" value="PROTEIN_KINASE_DOM"/>
    <property type="match status" value="1"/>
</dbReference>
<evidence type="ECO:0000259" key="10">
    <source>
        <dbReference type="PROSITE" id="PS50011"/>
    </source>
</evidence>
<protein>
    <recommendedName>
        <fullName evidence="2">mitogen-activated protein kinase kinase kinase</fullName>
        <ecNumber evidence="2">2.7.11.25</ecNumber>
    </recommendedName>
</protein>
<dbReference type="Pfam" id="PF00069">
    <property type="entry name" value="Pkinase"/>
    <property type="match status" value="1"/>
</dbReference>
<comment type="similarity">
    <text evidence="1">Belongs to the protein kinase superfamily. STE Ser/Thr protein kinase family. MAP kinase kinase kinase subfamily.</text>
</comment>
<evidence type="ECO:0000256" key="4">
    <source>
        <dbReference type="ARBA" id="ARBA00022741"/>
    </source>
</evidence>
<dbReference type="Gene3D" id="1.10.510.10">
    <property type="entry name" value="Transferase(Phosphotransferase) domain 1"/>
    <property type="match status" value="1"/>
</dbReference>
<keyword evidence="6" id="KW-0067">ATP-binding</keyword>
<feature type="region of interest" description="Disordered" evidence="9">
    <location>
        <begin position="66"/>
        <end position="287"/>
    </location>
</feature>
<comment type="catalytic activity">
    <reaction evidence="8">
        <text>L-seryl-[protein] + ATP = O-phospho-L-seryl-[protein] + ADP + H(+)</text>
        <dbReference type="Rhea" id="RHEA:17989"/>
        <dbReference type="Rhea" id="RHEA-COMP:9863"/>
        <dbReference type="Rhea" id="RHEA-COMP:11604"/>
        <dbReference type="ChEBI" id="CHEBI:15378"/>
        <dbReference type="ChEBI" id="CHEBI:29999"/>
        <dbReference type="ChEBI" id="CHEBI:30616"/>
        <dbReference type="ChEBI" id="CHEBI:83421"/>
        <dbReference type="ChEBI" id="CHEBI:456216"/>
        <dbReference type="EC" id="2.7.11.25"/>
    </reaction>
</comment>
<accession>A0A3S3MUV5</accession>
<dbReference type="AlphaFoldDB" id="A0A3S3MUV5"/>
<evidence type="ECO:0000256" key="5">
    <source>
        <dbReference type="ARBA" id="ARBA00022777"/>
    </source>
</evidence>
<keyword evidence="12" id="KW-1185">Reference proteome</keyword>
<feature type="compositionally biased region" description="Low complexity" evidence="9">
    <location>
        <begin position="93"/>
        <end position="103"/>
    </location>
</feature>
<evidence type="ECO:0000256" key="2">
    <source>
        <dbReference type="ARBA" id="ARBA00012406"/>
    </source>
</evidence>
<feature type="compositionally biased region" description="Pro residues" evidence="9">
    <location>
        <begin position="238"/>
        <end position="255"/>
    </location>
</feature>
<evidence type="ECO:0000256" key="6">
    <source>
        <dbReference type="ARBA" id="ARBA00022840"/>
    </source>
</evidence>
<feature type="domain" description="Protein kinase" evidence="10">
    <location>
        <begin position="288"/>
        <end position="544"/>
    </location>
</feature>
<dbReference type="SMART" id="SM00220">
    <property type="entry name" value="S_TKc"/>
    <property type="match status" value="1"/>
</dbReference>
<dbReference type="InterPro" id="IPR000719">
    <property type="entry name" value="Prot_kinase_dom"/>
</dbReference>
<keyword evidence="4" id="KW-0547">Nucleotide-binding</keyword>
<dbReference type="Proteomes" id="UP000283530">
    <property type="component" value="Unassembled WGS sequence"/>
</dbReference>
<dbReference type="SUPFAM" id="SSF56112">
    <property type="entry name" value="Protein kinase-like (PK-like)"/>
    <property type="match status" value="1"/>
</dbReference>
<dbReference type="STRING" id="337451.A0A3S3MUV5"/>
<dbReference type="GO" id="GO:0005737">
    <property type="term" value="C:cytoplasm"/>
    <property type="evidence" value="ECO:0007669"/>
    <property type="project" value="TreeGrafter"/>
</dbReference>
<proteinExistence type="inferred from homology"/>
<sequence length="689" mass="75575">MPAWWGRKSKTSSRKKEEQQEHKHSIVKSTAERPKSFDESLIHHSNNKKNNNNLLFFKNKDLSPSAFDSDGVLEKKGHPLPRPFAVSFHDHGSVSSVSSSGSSDDPTPDLAQIAHYRYSDPTNTPRGRSLKPDSHRQQHIVENRTHSSSSPIPEHSRVPDISFSPRSECHGSSTPTGSALCSPRASVEIELNPRSRSPGPGLRGHAFPTSPLHARVNGFSPGSSMEKNEDGRTECHPLPLPPGSPNSLTPIPPGSPNSHTSIPPGSPNSHTSRNNGTNESMPGLRSRWKKGRLLGRGTFGHVYAGFNSENGQMGAIKEVRVISDDQNSKESLRQLNQEITLLSQLSHPNIVQYYGSELAEDTLSVYLEFVSGGSIHKLLQDYGPLKESVIQNYTAQILSGLAYLHERDTVHRDIKGANILVDSNGEIKLADFGMAKHITSCSSVLSFKGSPYWMAPEVIMNFSGYNLAVDIWSLGCTILEMATSKPPWSQYEGVAAIFKIGNSKDIPEIPDHISDDGKNFLKLCLQRDPSARPTAAQLLEHPFVRDQATVRVARFTVNKDLLQTSADDIHALNTNRKNIPSPSHGDYGTRLTIGLPTTFRSDQAGIRMNLSLPVSPCSSPLRQFGPAHRSCFLSPPPAYMMGLGSGNDVFNQSVFPSRTFTNVTTDFFAERAQSQTPNASPRGRHMPSL</sequence>
<feature type="region of interest" description="Disordered" evidence="9">
    <location>
        <begin position="669"/>
        <end position="689"/>
    </location>
</feature>
<dbReference type="InterPro" id="IPR011009">
    <property type="entry name" value="Kinase-like_dom_sf"/>
</dbReference>
<comment type="caution">
    <text evidence="11">The sequence shown here is derived from an EMBL/GenBank/DDBJ whole genome shotgun (WGS) entry which is preliminary data.</text>
</comment>
<evidence type="ECO:0000256" key="3">
    <source>
        <dbReference type="ARBA" id="ARBA00022679"/>
    </source>
</evidence>
<feature type="compositionally biased region" description="Polar residues" evidence="9">
    <location>
        <begin position="256"/>
        <end position="280"/>
    </location>
</feature>
<evidence type="ECO:0000256" key="9">
    <source>
        <dbReference type="SAM" id="MobiDB-lite"/>
    </source>
</evidence>
<name>A0A3S3MUV5_9MAGN</name>
<gene>
    <name evidence="11" type="ORF">CKAN_01928700</name>
</gene>
<evidence type="ECO:0000313" key="11">
    <source>
        <dbReference type="EMBL" id="RWR90203.1"/>
    </source>
</evidence>
<dbReference type="EC" id="2.7.11.25" evidence="2"/>
<feature type="compositionally biased region" description="Basic and acidic residues" evidence="9">
    <location>
        <begin position="226"/>
        <end position="235"/>
    </location>
</feature>
<evidence type="ECO:0000313" key="12">
    <source>
        <dbReference type="Proteomes" id="UP000283530"/>
    </source>
</evidence>
<keyword evidence="5 11" id="KW-0418">Kinase</keyword>
<feature type="compositionally biased region" description="Polar residues" evidence="9">
    <location>
        <begin position="170"/>
        <end position="179"/>
    </location>
</feature>
<keyword evidence="3" id="KW-0808">Transferase</keyword>
<dbReference type="PANTHER" id="PTHR48016">
    <property type="entry name" value="MAP KINASE KINASE KINASE SSK2-RELATED-RELATED"/>
    <property type="match status" value="1"/>
</dbReference>
<dbReference type="GO" id="GO:0005524">
    <property type="term" value="F:ATP binding"/>
    <property type="evidence" value="ECO:0007669"/>
    <property type="project" value="UniProtKB-KW"/>
</dbReference>
<evidence type="ECO:0000256" key="7">
    <source>
        <dbReference type="ARBA" id="ARBA00047559"/>
    </source>
</evidence>
<evidence type="ECO:0000256" key="8">
    <source>
        <dbReference type="ARBA" id="ARBA00048329"/>
    </source>
</evidence>
<dbReference type="FunFam" id="1.10.510.10:FF:000186">
    <property type="entry name" value="Mitogen-activated protein kinase kinase kinase"/>
    <property type="match status" value="1"/>
</dbReference>
<feature type="compositionally biased region" description="Basic and acidic residues" evidence="9">
    <location>
        <begin position="14"/>
        <end position="42"/>
    </location>
</feature>
<dbReference type="CDD" id="cd06632">
    <property type="entry name" value="STKc_MEKK1_plant"/>
    <property type="match status" value="1"/>
</dbReference>
<feature type="compositionally biased region" description="Basic and acidic residues" evidence="9">
    <location>
        <begin position="130"/>
        <end position="145"/>
    </location>
</feature>
<comment type="catalytic activity">
    <reaction evidence="7">
        <text>L-threonyl-[protein] + ATP = O-phospho-L-threonyl-[protein] + ADP + H(+)</text>
        <dbReference type="Rhea" id="RHEA:46608"/>
        <dbReference type="Rhea" id="RHEA-COMP:11060"/>
        <dbReference type="Rhea" id="RHEA-COMP:11605"/>
        <dbReference type="ChEBI" id="CHEBI:15378"/>
        <dbReference type="ChEBI" id="CHEBI:30013"/>
        <dbReference type="ChEBI" id="CHEBI:30616"/>
        <dbReference type="ChEBI" id="CHEBI:61977"/>
        <dbReference type="ChEBI" id="CHEBI:456216"/>
        <dbReference type="EC" id="2.7.11.25"/>
    </reaction>
</comment>
<dbReference type="EMBL" id="QPKB01000008">
    <property type="protein sequence ID" value="RWR90203.1"/>
    <property type="molecule type" value="Genomic_DNA"/>
</dbReference>
<dbReference type="PANTHER" id="PTHR48016:SF8">
    <property type="entry name" value="MITOGEN-ACTIVATED PROTEIN KINASE KINASE KINASE 3"/>
    <property type="match status" value="1"/>
</dbReference>
<organism evidence="11 12">
    <name type="scientific">Cinnamomum micranthum f. kanehirae</name>
    <dbReference type="NCBI Taxonomy" id="337451"/>
    <lineage>
        <taxon>Eukaryota</taxon>
        <taxon>Viridiplantae</taxon>
        <taxon>Streptophyta</taxon>
        <taxon>Embryophyta</taxon>
        <taxon>Tracheophyta</taxon>
        <taxon>Spermatophyta</taxon>
        <taxon>Magnoliopsida</taxon>
        <taxon>Magnoliidae</taxon>
        <taxon>Laurales</taxon>
        <taxon>Lauraceae</taxon>
        <taxon>Cinnamomum</taxon>
    </lineage>
</organism>
<evidence type="ECO:0000256" key="1">
    <source>
        <dbReference type="ARBA" id="ARBA00006529"/>
    </source>
</evidence>
<feature type="region of interest" description="Disordered" evidence="9">
    <location>
        <begin position="1"/>
        <end position="54"/>
    </location>
</feature>
<dbReference type="GO" id="GO:0004709">
    <property type="term" value="F:MAP kinase kinase kinase activity"/>
    <property type="evidence" value="ECO:0007669"/>
    <property type="project" value="UniProtKB-EC"/>
</dbReference>
<dbReference type="InterPro" id="IPR050538">
    <property type="entry name" value="MAP_kinase_kinase_kinase"/>
</dbReference>
<reference evidence="11 12" key="1">
    <citation type="journal article" date="2019" name="Nat. Plants">
        <title>Stout camphor tree genome fills gaps in understanding of flowering plant genome evolution.</title>
        <authorList>
            <person name="Chaw S.M."/>
            <person name="Liu Y.C."/>
            <person name="Wu Y.W."/>
            <person name="Wang H.Y."/>
            <person name="Lin C.I."/>
            <person name="Wu C.S."/>
            <person name="Ke H.M."/>
            <person name="Chang L.Y."/>
            <person name="Hsu C.Y."/>
            <person name="Yang H.T."/>
            <person name="Sudianto E."/>
            <person name="Hsu M.H."/>
            <person name="Wu K.P."/>
            <person name="Wang L.N."/>
            <person name="Leebens-Mack J.H."/>
            <person name="Tsai I.J."/>
        </authorList>
    </citation>
    <scope>NUCLEOTIDE SEQUENCE [LARGE SCALE GENOMIC DNA]</scope>
    <source>
        <strain evidence="12">cv. Chaw 1501</strain>
        <tissue evidence="11">Young leaves</tissue>
    </source>
</reference>
<dbReference type="OrthoDB" id="266718at2759"/>